<sequence>LTINHHLSMHYSSIFKHFGPAYGWWLFAFEQFNGKLEWVNLNGHADGEMEY</sequence>
<dbReference type="EMBL" id="GL945475">
    <property type="protein sequence ID" value="EGO03200.1"/>
    <property type="molecule type" value="Genomic_DNA"/>
</dbReference>
<feature type="non-terminal residue" evidence="1">
    <location>
        <position position="51"/>
    </location>
</feature>
<accession>F8PJJ9</accession>
<proteinExistence type="predicted"/>
<dbReference type="Proteomes" id="UP000008063">
    <property type="component" value="Unassembled WGS sequence"/>
</dbReference>
<name>F8PJJ9_SERL3</name>
<feature type="non-terminal residue" evidence="1">
    <location>
        <position position="1"/>
    </location>
</feature>
<organism evidence="2">
    <name type="scientific">Serpula lacrymans var. lacrymans (strain S7.3)</name>
    <name type="common">Dry rot fungus</name>
    <dbReference type="NCBI Taxonomy" id="936435"/>
    <lineage>
        <taxon>Eukaryota</taxon>
        <taxon>Fungi</taxon>
        <taxon>Dikarya</taxon>
        <taxon>Basidiomycota</taxon>
        <taxon>Agaricomycotina</taxon>
        <taxon>Agaricomycetes</taxon>
        <taxon>Agaricomycetidae</taxon>
        <taxon>Boletales</taxon>
        <taxon>Coniophorineae</taxon>
        <taxon>Serpulaceae</taxon>
        <taxon>Serpula</taxon>
    </lineage>
</organism>
<dbReference type="HOGENOM" id="CLU_3112187_0_0_1"/>
<gene>
    <name evidence="1" type="ORF">SERLA73DRAFT_23695</name>
</gene>
<dbReference type="OrthoDB" id="3248986at2759"/>
<dbReference type="InParanoid" id="F8PJJ9"/>
<reference evidence="2" key="1">
    <citation type="journal article" date="2011" name="Science">
        <title>The plant cell wall-decomposing machinery underlies the functional diversity of forest fungi.</title>
        <authorList>
            <person name="Eastwood D.C."/>
            <person name="Floudas D."/>
            <person name="Binder M."/>
            <person name="Majcherczyk A."/>
            <person name="Schneider P."/>
            <person name="Aerts A."/>
            <person name="Asiegbu F.O."/>
            <person name="Baker S.E."/>
            <person name="Barry K."/>
            <person name="Bendiksby M."/>
            <person name="Blumentritt M."/>
            <person name="Coutinho P.M."/>
            <person name="Cullen D."/>
            <person name="de Vries R.P."/>
            <person name="Gathman A."/>
            <person name="Goodell B."/>
            <person name="Henrissat B."/>
            <person name="Ihrmark K."/>
            <person name="Kauserud H."/>
            <person name="Kohler A."/>
            <person name="LaButti K."/>
            <person name="Lapidus A."/>
            <person name="Lavin J.L."/>
            <person name="Lee Y.-H."/>
            <person name="Lindquist E."/>
            <person name="Lilly W."/>
            <person name="Lucas S."/>
            <person name="Morin E."/>
            <person name="Murat C."/>
            <person name="Oguiza J.A."/>
            <person name="Park J."/>
            <person name="Pisabarro A.G."/>
            <person name="Riley R."/>
            <person name="Rosling A."/>
            <person name="Salamov A."/>
            <person name="Schmidt O."/>
            <person name="Schmutz J."/>
            <person name="Skrede I."/>
            <person name="Stenlid J."/>
            <person name="Wiebenga A."/>
            <person name="Xie X."/>
            <person name="Kuees U."/>
            <person name="Hibbett D.S."/>
            <person name="Hoffmeister D."/>
            <person name="Hoegberg N."/>
            <person name="Martin F."/>
            <person name="Grigoriev I.V."/>
            <person name="Watkinson S.C."/>
        </authorList>
    </citation>
    <scope>NUCLEOTIDE SEQUENCE [LARGE SCALE GENOMIC DNA]</scope>
    <source>
        <strain evidence="2">strain S7.3</strain>
    </source>
</reference>
<dbReference type="STRING" id="936435.F8PJJ9"/>
<evidence type="ECO:0000313" key="1">
    <source>
        <dbReference type="EMBL" id="EGO03200.1"/>
    </source>
</evidence>
<evidence type="ECO:0000313" key="2">
    <source>
        <dbReference type="Proteomes" id="UP000008063"/>
    </source>
</evidence>
<keyword evidence="2" id="KW-1185">Reference proteome</keyword>
<protein>
    <submittedName>
        <fullName evidence="1">Uncharacterized protein</fullName>
    </submittedName>
</protein>
<dbReference type="AlphaFoldDB" id="F8PJJ9"/>